<dbReference type="RefSeq" id="WP_344523077.1">
    <property type="nucleotide sequence ID" value="NZ_BAAAPE010000001.1"/>
</dbReference>
<comment type="caution">
    <text evidence="2">The sequence shown here is derived from an EMBL/GenBank/DDBJ whole genome shotgun (WGS) entry which is preliminary data.</text>
</comment>
<dbReference type="InterPro" id="IPR022398">
    <property type="entry name" value="Peptidase_S8_His-AS"/>
</dbReference>
<dbReference type="InterPro" id="IPR005097">
    <property type="entry name" value="Sacchrp_dh_NADP-bd"/>
</dbReference>
<dbReference type="Pfam" id="PF03435">
    <property type="entry name" value="Sacchrp_dh_NADP"/>
    <property type="match status" value="1"/>
</dbReference>
<evidence type="ECO:0000259" key="1">
    <source>
        <dbReference type="Pfam" id="PF03435"/>
    </source>
</evidence>
<dbReference type="SUPFAM" id="SSF51735">
    <property type="entry name" value="NAD(P)-binding Rossmann-fold domains"/>
    <property type="match status" value="1"/>
</dbReference>
<accession>A0ABP5GZ04</accession>
<gene>
    <name evidence="2" type="ORF">GCM10009801_02890</name>
</gene>
<sequence>MRDTVLVLGGYGAVGAPLTRLLRAVLPGRVLPAGRRPAASGDPEAVRADVRDPESFAGLLERHRVGVVVLCVEPPDAGITRLCLERGVHVVDLNATPRLLAATEALHGTAVAGGATALVSVGVAPGLTNLLARRAHREIGGAERLDLAVLLGTGEDHGADALRWTLESLGTGPGTGPDTAAGAGPEGARVEGFPLHGRRRARPFPFSDQYALRATLGVPEVTTRLCLDSRAATTALFALRRPAHALAPLLARVPKGPLRALGSDAFALRAEAVRGERRLAYALTGRDQSRVTARVAAHATRAVLDGAARPGVRHLDQVLPGLGLSGLRLWRRDTGAV</sequence>
<evidence type="ECO:0000313" key="3">
    <source>
        <dbReference type="Proteomes" id="UP001500016"/>
    </source>
</evidence>
<proteinExistence type="predicted"/>
<dbReference type="EMBL" id="BAAAPE010000001">
    <property type="protein sequence ID" value="GAA2060935.1"/>
    <property type="molecule type" value="Genomic_DNA"/>
</dbReference>
<reference evidence="3" key="1">
    <citation type="journal article" date="2019" name="Int. J. Syst. Evol. Microbiol.">
        <title>The Global Catalogue of Microorganisms (GCM) 10K type strain sequencing project: providing services to taxonomists for standard genome sequencing and annotation.</title>
        <authorList>
            <consortium name="The Broad Institute Genomics Platform"/>
            <consortium name="The Broad Institute Genome Sequencing Center for Infectious Disease"/>
            <person name="Wu L."/>
            <person name="Ma J."/>
        </authorList>
    </citation>
    <scope>NUCLEOTIDE SEQUENCE [LARGE SCALE GENOMIC DNA]</scope>
    <source>
        <strain evidence="3">JCM 15478</strain>
    </source>
</reference>
<protein>
    <recommendedName>
        <fullName evidence="1">Saccharopine dehydrogenase NADP binding domain-containing protein</fullName>
    </recommendedName>
</protein>
<dbReference type="PROSITE" id="PS00137">
    <property type="entry name" value="SUBTILASE_HIS"/>
    <property type="match status" value="1"/>
</dbReference>
<dbReference type="Proteomes" id="UP001500016">
    <property type="component" value="Unassembled WGS sequence"/>
</dbReference>
<name>A0ABP5GZ04_9ACTN</name>
<dbReference type="PANTHER" id="PTHR43781">
    <property type="entry name" value="SACCHAROPINE DEHYDROGENASE"/>
    <property type="match status" value="1"/>
</dbReference>
<feature type="domain" description="Saccharopine dehydrogenase NADP binding" evidence="1">
    <location>
        <begin position="5"/>
        <end position="118"/>
    </location>
</feature>
<dbReference type="Gene3D" id="3.40.50.720">
    <property type="entry name" value="NAD(P)-binding Rossmann-like Domain"/>
    <property type="match status" value="1"/>
</dbReference>
<evidence type="ECO:0000313" key="2">
    <source>
        <dbReference type="EMBL" id="GAA2060935.1"/>
    </source>
</evidence>
<organism evidence="2 3">
    <name type="scientific">Streptomyces albiaxialis</name>
    <dbReference type="NCBI Taxonomy" id="329523"/>
    <lineage>
        <taxon>Bacteria</taxon>
        <taxon>Bacillati</taxon>
        <taxon>Actinomycetota</taxon>
        <taxon>Actinomycetes</taxon>
        <taxon>Kitasatosporales</taxon>
        <taxon>Streptomycetaceae</taxon>
        <taxon>Streptomyces</taxon>
    </lineage>
</organism>
<keyword evidence="3" id="KW-1185">Reference proteome</keyword>
<dbReference type="PANTHER" id="PTHR43781:SF1">
    <property type="entry name" value="SACCHAROPINE DEHYDROGENASE"/>
    <property type="match status" value="1"/>
</dbReference>
<dbReference type="InterPro" id="IPR036291">
    <property type="entry name" value="NAD(P)-bd_dom_sf"/>
</dbReference>